<dbReference type="RefSeq" id="WP_380855406.1">
    <property type="nucleotide sequence ID" value="NZ_JBHRXV010000001.1"/>
</dbReference>
<dbReference type="InterPro" id="IPR003607">
    <property type="entry name" value="HD/PDEase_dom"/>
</dbReference>
<keyword evidence="2" id="KW-0378">Hydrolase</keyword>
<dbReference type="PANTHER" id="PTHR45228:SF8">
    <property type="entry name" value="TWO-COMPONENT RESPONSE REGULATOR-RELATED"/>
    <property type="match status" value="1"/>
</dbReference>
<evidence type="ECO:0000313" key="3">
    <source>
        <dbReference type="Proteomes" id="UP001595615"/>
    </source>
</evidence>
<accession>A0ABV7X559</accession>
<dbReference type="InterPro" id="IPR037522">
    <property type="entry name" value="HD_GYP_dom"/>
</dbReference>
<dbReference type="InterPro" id="IPR052020">
    <property type="entry name" value="Cyclic_di-GMP/3'3'-cGAMP_PDE"/>
</dbReference>
<feature type="domain" description="HD-GYP" evidence="1">
    <location>
        <begin position="18"/>
        <end position="219"/>
    </location>
</feature>
<keyword evidence="3" id="KW-1185">Reference proteome</keyword>
<gene>
    <name evidence="2" type="ORF">ACFOMD_00950</name>
</gene>
<organism evidence="2 3">
    <name type="scientific">Sphingoaurantiacus capsulatus</name>
    <dbReference type="NCBI Taxonomy" id="1771310"/>
    <lineage>
        <taxon>Bacteria</taxon>
        <taxon>Pseudomonadati</taxon>
        <taxon>Pseudomonadota</taxon>
        <taxon>Alphaproteobacteria</taxon>
        <taxon>Sphingomonadales</taxon>
        <taxon>Sphingosinicellaceae</taxon>
        <taxon>Sphingoaurantiacus</taxon>
    </lineage>
</organism>
<dbReference type="GO" id="GO:0016787">
    <property type="term" value="F:hydrolase activity"/>
    <property type="evidence" value="ECO:0007669"/>
    <property type="project" value="UniProtKB-KW"/>
</dbReference>
<dbReference type="EC" id="3.1.4.-" evidence="2"/>
<dbReference type="SUPFAM" id="SSF109604">
    <property type="entry name" value="HD-domain/PDEase-like"/>
    <property type="match status" value="1"/>
</dbReference>
<reference evidence="3" key="1">
    <citation type="journal article" date="2019" name="Int. J. Syst. Evol. Microbiol.">
        <title>The Global Catalogue of Microorganisms (GCM) 10K type strain sequencing project: providing services to taxonomists for standard genome sequencing and annotation.</title>
        <authorList>
            <consortium name="The Broad Institute Genomics Platform"/>
            <consortium name="The Broad Institute Genome Sequencing Center for Infectious Disease"/>
            <person name="Wu L."/>
            <person name="Ma J."/>
        </authorList>
    </citation>
    <scope>NUCLEOTIDE SEQUENCE [LARGE SCALE GENOMIC DNA]</scope>
    <source>
        <strain evidence="3">KCTC 42644</strain>
    </source>
</reference>
<dbReference type="Proteomes" id="UP001595615">
    <property type="component" value="Unassembled WGS sequence"/>
</dbReference>
<protein>
    <submittedName>
        <fullName evidence="2">HD-GYP domain-containing protein</fullName>
        <ecNumber evidence="2">3.1.4.-</ecNumber>
    </submittedName>
</protein>
<evidence type="ECO:0000259" key="1">
    <source>
        <dbReference type="PROSITE" id="PS51832"/>
    </source>
</evidence>
<dbReference type="SMART" id="SM00471">
    <property type="entry name" value="HDc"/>
    <property type="match status" value="1"/>
</dbReference>
<dbReference type="EMBL" id="JBHRXV010000001">
    <property type="protein sequence ID" value="MFC3711117.1"/>
    <property type="molecule type" value="Genomic_DNA"/>
</dbReference>
<dbReference type="Gene3D" id="1.10.3210.10">
    <property type="entry name" value="Hypothetical protein af1432"/>
    <property type="match status" value="1"/>
</dbReference>
<dbReference type="Pfam" id="PF13487">
    <property type="entry name" value="HD_5"/>
    <property type="match status" value="1"/>
</dbReference>
<dbReference type="CDD" id="cd00077">
    <property type="entry name" value="HDc"/>
    <property type="match status" value="1"/>
</dbReference>
<proteinExistence type="predicted"/>
<comment type="caution">
    <text evidence="2">The sequence shown here is derived from an EMBL/GenBank/DDBJ whole genome shotgun (WGS) entry which is preliminary data.</text>
</comment>
<name>A0ABV7X559_9SPHN</name>
<sequence>MAWQAKSGSDLAGQTMGVVRPLPPMQPRIAATATDFRANLNGHQDRVGTMAKKLAVRLGFDAGAAHRTGQAAALHDTGKLFLRRAMLEAPRALDAAEEAEVRTHTTIGHAALSRMQDPALALAAKVALQHHEAWDGGGYPYGLSGDAICAEARIVALCDVYDALRDRRPYKRAYSHGEAMAVLTRGDDRVRPSMFDPAVLEAATRDDGRFLDLAVRDAREAAAITAPAPLRHAA</sequence>
<dbReference type="PROSITE" id="PS51832">
    <property type="entry name" value="HD_GYP"/>
    <property type="match status" value="1"/>
</dbReference>
<evidence type="ECO:0000313" key="2">
    <source>
        <dbReference type="EMBL" id="MFC3711117.1"/>
    </source>
</evidence>
<dbReference type="PANTHER" id="PTHR45228">
    <property type="entry name" value="CYCLIC DI-GMP PHOSPHODIESTERASE TM_0186-RELATED"/>
    <property type="match status" value="1"/>
</dbReference>